<sequence length="67" mass="7221">MSAMDKIKKMLKGHEDQASTGVDKAGDAADDRTQGKYRGKVDTGQDRLKQQLGDDRGQDGTPPPPHA</sequence>
<feature type="compositionally biased region" description="Basic and acidic residues" evidence="1">
    <location>
        <begin position="1"/>
        <end position="17"/>
    </location>
</feature>
<dbReference type="AlphaFoldDB" id="A0A7G7BDC1"/>
<evidence type="ECO:0000313" key="2">
    <source>
        <dbReference type="EMBL" id="QNE73336.1"/>
    </source>
</evidence>
<feature type="region of interest" description="Disordered" evidence="1">
    <location>
        <begin position="1"/>
        <end position="67"/>
    </location>
</feature>
<dbReference type="Proteomes" id="UP000515307">
    <property type="component" value="Chromosome"/>
</dbReference>
<evidence type="ECO:0000256" key="1">
    <source>
        <dbReference type="SAM" id="MobiDB-lite"/>
    </source>
</evidence>
<keyword evidence="3" id="KW-1185">Reference proteome</keyword>
<dbReference type="InterPro" id="IPR028037">
    <property type="entry name" value="Antitoxin_Rv0909/MT0933"/>
</dbReference>
<proteinExistence type="predicted"/>
<dbReference type="Pfam" id="PF14013">
    <property type="entry name" value="MT0933_antitox"/>
    <property type="match status" value="1"/>
</dbReference>
<dbReference type="RefSeq" id="WP_185296905.1">
    <property type="nucleotide sequence ID" value="NZ_CP045702.1"/>
</dbReference>
<dbReference type="KEGG" id="sfiy:F0344_00690"/>
<accession>A0A7G7BDC1</accession>
<protein>
    <submittedName>
        <fullName evidence="2">Antitoxin</fullName>
    </submittedName>
</protein>
<reference evidence="3" key="1">
    <citation type="submission" date="2019-10" db="EMBL/GenBank/DDBJ databases">
        <title>Antimicrobial potential of Antarctic Bacteria.</title>
        <authorList>
            <person name="Benaud N."/>
            <person name="Edwards R.J."/>
            <person name="Ferrari B.C."/>
        </authorList>
    </citation>
    <scope>NUCLEOTIDE SEQUENCE [LARGE SCALE GENOMIC DNA]</scope>
    <source>
        <strain evidence="3">NBSH44</strain>
    </source>
</reference>
<evidence type="ECO:0000313" key="3">
    <source>
        <dbReference type="Proteomes" id="UP000515307"/>
    </source>
</evidence>
<organism evidence="2 3">
    <name type="scientific">Streptomyces finlayi</name>
    <dbReference type="NCBI Taxonomy" id="67296"/>
    <lineage>
        <taxon>Bacteria</taxon>
        <taxon>Bacillati</taxon>
        <taxon>Actinomycetota</taxon>
        <taxon>Actinomycetes</taxon>
        <taxon>Kitasatosporales</taxon>
        <taxon>Streptomycetaceae</taxon>
        <taxon>Streptomyces</taxon>
    </lineage>
</organism>
<dbReference type="EMBL" id="CP045702">
    <property type="protein sequence ID" value="QNE73336.1"/>
    <property type="molecule type" value="Genomic_DNA"/>
</dbReference>
<feature type="compositionally biased region" description="Basic and acidic residues" evidence="1">
    <location>
        <begin position="24"/>
        <end position="58"/>
    </location>
</feature>
<gene>
    <name evidence="2" type="ORF">F0344_00690</name>
</gene>
<name>A0A7G7BDC1_9ACTN</name>